<dbReference type="eggNOG" id="COG3065">
    <property type="taxonomic scope" value="Bacteria"/>
</dbReference>
<keyword evidence="1" id="KW-0449">Lipoprotein</keyword>
<dbReference type="HOGENOM" id="CLU_100924_0_0_6"/>
<gene>
    <name evidence="1" type="ORF">PROVRUST_05028</name>
</gene>
<dbReference type="NCBIfam" id="TIGR00752">
    <property type="entry name" value="slp"/>
    <property type="match status" value="1"/>
</dbReference>
<comment type="caution">
    <text evidence="1">The sequence shown here is derived from an EMBL/GenBank/DDBJ whole genome shotgun (WGS) entry which is preliminary data.</text>
</comment>
<keyword evidence="2" id="KW-1185">Reference proteome</keyword>
<dbReference type="GO" id="GO:0019867">
    <property type="term" value="C:outer membrane"/>
    <property type="evidence" value="ECO:0007669"/>
    <property type="project" value="InterPro"/>
</dbReference>
<evidence type="ECO:0000313" key="1">
    <source>
        <dbReference type="EMBL" id="EFB73756.1"/>
    </source>
</evidence>
<dbReference type="AlphaFoldDB" id="D1NZ58"/>
<dbReference type="STRING" id="500637.PROVRUST_05028"/>
<dbReference type="Pfam" id="PF03843">
    <property type="entry name" value="Slp"/>
    <property type="match status" value="1"/>
</dbReference>
<dbReference type="PANTHER" id="PTHR37530:SF1">
    <property type="entry name" value="OUTER MEMBRANE PROTEIN SLP"/>
    <property type="match status" value="1"/>
</dbReference>
<sequence>MKRKFSYRFVIKSILIAGILALTGCVSIPQSIKGSVPNPADNLKSIQNAPEMYVGQEARLGGKVLSVLNEPKRTRVEIATMVLNKYDAAPELNSPSVGRIYAYINGFVEPSDFNNRYLTVVGKITGEQAGKIGEVPYNYVTMDVTGYQRWSLAQSVMMPPPAGPWGYGYYGSPYYYNHPWGWGYGYPAGPAQVQTYLTED</sequence>
<proteinExistence type="predicted"/>
<protein>
    <submittedName>
        <fullName evidence="1">Outer membrane lipoprotein, Slp family</fullName>
    </submittedName>
</protein>
<dbReference type="EMBL" id="ABXV02000011">
    <property type="protein sequence ID" value="EFB73756.1"/>
    <property type="molecule type" value="Genomic_DNA"/>
</dbReference>
<dbReference type="PROSITE" id="PS51257">
    <property type="entry name" value="PROKAR_LIPOPROTEIN"/>
    <property type="match status" value="1"/>
</dbReference>
<reference evidence="1" key="1">
    <citation type="submission" date="2009-12" db="EMBL/GenBank/DDBJ databases">
        <authorList>
            <person name="Weinstock G."/>
            <person name="Sodergren E."/>
            <person name="Clifton S."/>
            <person name="Fulton L."/>
            <person name="Fulton B."/>
            <person name="Courtney L."/>
            <person name="Fronick C."/>
            <person name="Harrison M."/>
            <person name="Strong C."/>
            <person name="Farmer C."/>
            <person name="Delahaunty K."/>
            <person name="Markovic C."/>
            <person name="Hall O."/>
            <person name="Minx P."/>
            <person name="Tomlinson C."/>
            <person name="Mitreva M."/>
            <person name="Nelson J."/>
            <person name="Hou S."/>
            <person name="Wollam A."/>
            <person name="Pepin K.H."/>
            <person name="Johnson M."/>
            <person name="Bhonagiri V."/>
            <person name="Nash W.E."/>
            <person name="Warren W."/>
            <person name="Chinwalla A."/>
            <person name="Mardis E.R."/>
            <person name="Wilson R.K."/>
        </authorList>
    </citation>
    <scope>NUCLEOTIDE SEQUENCE [LARGE SCALE GENOMIC DNA]</scope>
    <source>
        <strain evidence="1">DSM 4541</strain>
    </source>
</reference>
<accession>D1NZ58</accession>
<evidence type="ECO:0000313" key="2">
    <source>
        <dbReference type="Proteomes" id="UP000005512"/>
    </source>
</evidence>
<dbReference type="PIRSF" id="PIRSF004982">
    <property type="entry name" value="SlP"/>
    <property type="match status" value="1"/>
</dbReference>
<dbReference type="Proteomes" id="UP000005512">
    <property type="component" value="Unassembled WGS sequence"/>
</dbReference>
<organism evidence="1 2">
    <name type="scientific">Providencia rustigianii DSM 4541</name>
    <dbReference type="NCBI Taxonomy" id="500637"/>
    <lineage>
        <taxon>Bacteria</taxon>
        <taxon>Pseudomonadati</taxon>
        <taxon>Pseudomonadota</taxon>
        <taxon>Gammaproteobacteria</taxon>
        <taxon>Enterobacterales</taxon>
        <taxon>Morganellaceae</taxon>
        <taxon>Providencia</taxon>
    </lineage>
</organism>
<dbReference type="InterPro" id="IPR004658">
    <property type="entry name" value="OMP_Slp"/>
</dbReference>
<dbReference type="PANTHER" id="PTHR37530">
    <property type="entry name" value="OUTER MEMBRANE PROTEIN SLP"/>
    <property type="match status" value="1"/>
</dbReference>
<name>D1NZ58_9GAMM</name>
<dbReference type="RefSeq" id="WP_006813107.1">
    <property type="nucleotide sequence ID" value="NZ_GG703817.1"/>
</dbReference>